<dbReference type="GO" id="GO:0016020">
    <property type="term" value="C:membrane"/>
    <property type="evidence" value="ECO:0007669"/>
    <property type="project" value="InterPro"/>
</dbReference>
<dbReference type="AlphaFoldDB" id="K1QKR8"/>
<feature type="disulfide bond" evidence="3">
    <location>
        <begin position="434"/>
        <end position="477"/>
    </location>
</feature>
<accession>K1QKR8</accession>
<dbReference type="HOGENOM" id="CLU_441638_0_0_1"/>
<keyword evidence="2 3" id="KW-1015">Disulfide bond</keyword>
<dbReference type="InterPro" id="IPR000859">
    <property type="entry name" value="CUB_dom"/>
</dbReference>
<protein>
    <submittedName>
        <fullName evidence="4">CUB and sushi domain-containing protein 2</fullName>
    </submittedName>
</protein>
<comment type="caution">
    <text evidence="3">Lacks conserved residue(s) required for the propagation of feature annotation.</text>
</comment>
<sequence>MVAHKLQAISKWLDGRSDTTIYDYIYYVNAGAGLNLFEGDIQGYQRRNHHTLKAAITNHNGLWNTRVVPYQFDPLFSDISPTIQTPLRPTPDLTDPLMALTQLQSLSCQSHGWLPWSKWSRCDLNCQQQRQRFCRPECTDIRDCPGGSKEVQNCQTTCRRAFYIGCWKVDPNNMTISSAGDFRGVLFDQLEIVRRCADIAATNGFSVFAMFNNTECLTDAGAYRNFSLLGVSEHCGISSMGGPDSISVYTYEKHIDGGWGDWGSWQQCDQSCGGGKQYRYRLCNSPPSVGDGNPCPGSDEEHRECNTQKCVENPLCGKKFYTSESGEGGIVYLNDYNNSMECNYEIETRSLYTISLLITRMDIELSPGCQYDALMVYDGENSSSLMGVHCGNINPYPMISSSNKVKLKFQSDETITGTGFTMYYTINNRQRKTCVEPVPTAHCSMTYTTHFVGDTVTYQCHHGYHFKNPSHPATLVCLDQPAFAVWSDIFPVCVRAFRTFIRSHFLYTESLRNGAAGDIAEVVTRTYTTQSGRSQCLSFSYTVYGRDQSSLHVHVKDAITGAVSAPWSTTSRPDSQWETAQIQIYPDNQCQIIFRFEMGTGFGSSAALDDIITRDGSCN</sequence>
<evidence type="ECO:0000256" key="2">
    <source>
        <dbReference type="ARBA" id="ARBA00023157"/>
    </source>
</evidence>
<dbReference type="FunFam" id="2.20.100.10:FF:000001">
    <property type="entry name" value="semaphorin-5A isoform X1"/>
    <property type="match status" value="1"/>
</dbReference>
<dbReference type="SUPFAM" id="SSF49854">
    <property type="entry name" value="Spermadhesin, CUB domain"/>
    <property type="match status" value="1"/>
</dbReference>
<dbReference type="SMART" id="SM00042">
    <property type="entry name" value="CUB"/>
    <property type="match status" value="1"/>
</dbReference>
<dbReference type="Gene3D" id="2.10.70.10">
    <property type="entry name" value="Complement Module, domain 1"/>
    <property type="match status" value="1"/>
</dbReference>
<dbReference type="CDD" id="cd00041">
    <property type="entry name" value="CUB"/>
    <property type="match status" value="1"/>
</dbReference>
<reference evidence="4" key="1">
    <citation type="journal article" date="2012" name="Nature">
        <title>The oyster genome reveals stress adaptation and complexity of shell formation.</title>
        <authorList>
            <person name="Zhang G."/>
            <person name="Fang X."/>
            <person name="Guo X."/>
            <person name="Li L."/>
            <person name="Luo R."/>
            <person name="Xu F."/>
            <person name="Yang P."/>
            <person name="Zhang L."/>
            <person name="Wang X."/>
            <person name="Qi H."/>
            <person name="Xiong Z."/>
            <person name="Que H."/>
            <person name="Xie Y."/>
            <person name="Holland P.W."/>
            <person name="Paps J."/>
            <person name="Zhu Y."/>
            <person name="Wu F."/>
            <person name="Chen Y."/>
            <person name="Wang J."/>
            <person name="Peng C."/>
            <person name="Meng J."/>
            <person name="Yang L."/>
            <person name="Liu J."/>
            <person name="Wen B."/>
            <person name="Zhang N."/>
            <person name="Huang Z."/>
            <person name="Zhu Q."/>
            <person name="Feng Y."/>
            <person name="Mount A."/>
            <person name="Hedgecock D."/>
            <person name="Xu Z."/>
            <person name="Liu Y."/>
            <person name="Domazet-Loso T."/>
            <person name="Du Y."/>
            <person name="Sun X."/>
            <person name="Zhang S."/>
            <person name="Liu B."/>
            <person name="Cheng P."/>
            <person name="Jiang X."/>
            <person name="Li J."/>
            <person name="Fan D."/>
            <person name="Wang W."/>
            <person name="Fu W."/>
            <person name="Wang T."/>
            <person name="Wang B."/>
            <person name="Zhang J."/>
            <person name="Peng Z."/>
            <person name="Li Y."/>
            <person name="Li N."/>
            <person name="Wang J."/>
            <person name="Chen M."/>
            <person name="He Y."/>
            <person name="Tan F."/>
            <person name="Song X."/>
            <person name="Zheng Q."/>
            <person name="Huang R."/>
            <person name="Yang H."/>
            <person name="Du X."/>
            <person name="Chen L."/>
            <person name="Yang M."/>
            <person name="Gaffney P.M."/>
            <person name="Wang S."/>
            <person name="Luo L."/>
            <person name="She Z."/>
            <person name="Ming Y."/>
            <person name="Huang W."/>
            <person name="Zhang S."/>
            <person name="Huang B."/>
            <person name="Zhang Y."/>
            <person name="Qu T."/>
            <person name="Ni P."/>
            <person name="Miao G."/>
            <person name="Wang J."/>
            <person name="Wang Q."/>
            <person name="Steinberg C.E."/>
            <person name="Wang H."/>
            <person name="Li N."/>
            <person name="Qian L."/>
            <person name="Zhang G."/>
            <person name="Li Y."/>
            <person name="Yang H."/>
            <person name="Liu X."/>
            <person name="Wang J."/>
            <person name="Yin Y."/>
            <person name="Wang J."/>
        </authorList>
    </citation>
    <scope>NUCLEOTIDE SEQUENCE [LARGE SCALE GENOMIC DNA]</scope>
    <source>
        <strain evidence="4">05x7-T-G4-1.051#20</strain>
    </source>
</reference>
<dbReference type="PROSITE" id="PS50092">
    <property type="entry name" value="TSP1"/>
    <property type="match status" value="2"/>
</dbReference>
<proteinExistence type="predicted"/>
<dbReference type="Gene3D" id="2.60.120.290">
    <property type="entry name" value="Spermadhesin, CUB domain"/>
    <property type="match status" value="1"/>
</dbReference>
<dbReference type="PANTHER" id="PTHR24251">
    <property type="entry name" value="OVOCHYMASE-RELATED"/>
    <property type="match status" value="1"/>
</dbReference>
<dbReference type="Pfam" id="PF00629">
    <property type="entry name" value="MAM"/>
    <property type="match status" value="1"/>
</dbReference>
<dbReference type="Gene3D" id="2.60.120.200">
    <property type="match status" value="1"/>
</dbReference>
<dbReference type="CDD" id="cd06263">
    <property type="entry name" value="MAM"/>
    <property type="match status" value="1"/>
</dbReference>
<dbReference type="InterPro" id="IPR035914">
    <property type="entry name" value="Sperma_CUB_dom_sf"/>
</dbReference>
<dbReference type="InterPro" id="IPR000998">
    <property type="entry name" value="MAM_dom"/>
</dbReference>
<dbReference type="PROSITE" id="PS01180">
    <property type="entry name" value="CUB"/>
    <property type="match status" value="1"/>
</dbReference>
<evidence type="ECO:0000313" key="4">
    <source>
        <dbReference type="EMBL" id="EKC37352.1"/>
    </source>
</evidence>
<keyword evidence="1" id="KW-0677">Repeat</keyword>
<dbReference type="PANTHER" id="PTHR24251:SF37">
    <property type="entry name" value="CUB DOMAIN-CONTAINING PROTEIN"/>
    <property type="match status" value="1"/>
</dbReference>
<dbReference type="SMART" id="SM00032">
    <property type="entry name" value="CCP"/>
    <property type="match status" value="1"/>
</dbReference>
<evidence type="ECO:0000256" key="1">
    <source>
        <dbReference type="ARBA" id="ARBA00022737"/>
    </source>
</evidence>
<dbReference type="InterPro" id="IPR013320">
    <property type="entry name" value="ConA-like_dom_sf"/>
</dbReference>
<evidence type="ECO:0000256" key="3">
    <source>
        <dbReference type="PROSITE-ProRule" id="PRU00302"/>
    </source>
</evidence>
<dbReference type="SUPFAM" id="SSF49899">
    <property type="entry name" value="Concanavalin A-like lectins/glucanases"/>
    <property type="match status" value="1"/>
</dbReference>
<dbReference type="InterPro" id="IPR000884">
    <property type="entry name" value="TSP1_rpt"/>
</dbReference>
<dbReference type="PROSITE" id="PS50923">
    <property type="entry name" value="SUSHI"/>
    <property type="match status" value="1"/>
</dbReference>
<dbReference type="InterPro" id="IPR036383">
    <property type="entry name" value="TSP1_rpt_sf"/>
</dbReference>
<gene>
    <name evidence="4" type="ORF">CGI_10023254</name>
</gene>
<dbReference type="SUPFAM" id="SSF82895">
    <property type="entry name" value="TSP-1 type 1 repeat"/>
    <property type="match status" value="1"/>
</dbReference>
<dbReference type="InterPro" id="IPR035976">
    <property type="entry name" value="Sushi/SCR/CCP_sf"/>
</dbReference>
<dbReference type="InParanoid" id="K1QKR8"/>
<dbReference type="SMART" id="SM00209">
    <property type="entry name" value="TSP1"/>
    <property type="match status" value="2"/>
</dbReference>
<dbReference type="Pfam" id="PF00431">
    <property type="entry name" value="CUB"/>
    <property type="match status" value="1"/>
</dbReference>
<dbReference type="CDD" id="cd00033">
    <property type="entry name" value="CCP"/>
    <property type="match status" value="1"/>
</dbReference>
<dbReference type="EMBL" id="JH818716">
    <property type="protein sequence ID" value="EKC37352.1"/>
    <property type="molecule type" value="Genomic_DNA"/>
</dbReference>
<dbReference type="SMART" id="SM00137">
    <property type="entry name" value="MAM"/>
    <property type="match status" value="1"/>
</dbReference>
<dbReference type="Pfam" id="PF00084">
    <property type="entry name" value="Sushi"/>
    <property type="match status" value="1"/>
</dbReference>
<name>K1QKR8_MAGGI</name>
<dbReference type="PRINTS" id="PR01705">
    <property type="entry name" value="TSP1REPEAT"/>
</dbReference>
<dbReference type="InterPro" id="IPR000436">
    <property type="entry name" value="Sushi_SCR_CCP_dom"/>
</dbReference>
<dbReference type="SUPFAM" id="SSF57535">
    <property type="entry name" value="Complement control module/SCR domain"/>
    <property type="match status" value="1"/>
</dbReference>
<keyword evidence="3" id="KW-0768">Sushi</keyword>
<dbReference type="PROSITE" id="PS50060">
    <property type="entry name" value="MAM_2"/>
    <property type="match status" value="1"/>
</dbReference>
<dbReference type="Gene3D" id="2.20.100.10">
    <property type="entry name" value="Thrombospondin type-1 (TSP1) repeat"/>
    <property type="match status" value="1"/>
</dbReference>
<dbReference type="FunFam" id="2.60.120.290:FF:000005">
    <property type="entry name" value="Procollagen C-endopeptidase enhancer 1"/>
    <property type="match status" value="1"/>
</dbReference>
<dbReference type="Pfam" id="PF00090">
    <property type="entry name" value="TSP_1"/>
    <property type="match status" value="1"/>
</dbReference>
<organism evidence="4">
    <name type="scientific">Magallana gigas</name>
    <name type="common">Pacific oyster</name>
    <name type="synonym">Crassostrea gigas</name>
    <dbReference type="NCBI Taxonomy" id="29159"/>
    <lineage>
        <taxon>Eukaryota</taxon>
        <taxon>Metazoa</taxon>
        <taxon>Spiralia</taxon>
        <taxon>Lophotrochozoa</taxon>
        <taxon>Mollusca</taxon>
        <taxon>Bivalvia</taxon>
        <taxon>Autobranchia</taxon>
        <taxon>Pteriomorphia</taxon>
        <taxon>Ostreida</taxon>
        <taxon>Ostreoidea</taxon>
        <taxon>Ostreidae</taxon>
        <taxon>Magallana</taxon>
    </lineage>
</organism>